<dbReference type="InterPro" id="IPR038717">
    <property type="entry name" value="Tc1-like_DDE_dom"/>
</dbReference>
<dbReference type="GO" id="GO:0003676">
    <property type="term" value="F:nucleic acid binding"/>
    <property type="evidence" value="ECO:0007669"/>
    <property type="project" value="InterPro"/>
</dbReference>
<reference evidence="2 3" key="1">
    <citation type="journal article" date="2018" name="Nat. Ecol. Evol.">
        <title>Pezizomycetes genomes reveal the molecular basis of ectomycorrhizal truffle lifestyle.</title>
        <authorList>
            <person name="Murat C."/>
            <person name="Payen T."/>
            <person name="Noel B."/>
            <person name="Kuo A."/>
            <person name="Morin E."/>
            <person name="Chen J."/>
            <person name="Kohler A."/>
            <person name="Krizsan K."/>
            <person name="Balestrini R."/>
            <person name="Da Silva C."/>
            <person name="Montanini B."/>
            <person name="Hainaut M."/>
            <person name="Levati E."/>
            <person name="Barry K.W."/>
            <person name="Belfiori B."/>
            <person name="Cichocki N."/>
            <person name="Clum A."/>
            <person name="Dockter R.B."/>
            <person name="Fauchery L."/>
            <person name="Guy J."/>
            <person name="Iotti M."/>
            <person name="Le Tacon F."/>
            <person name="Lindquist E.A."/>
            <person name="Lipzen A."/>
            <person name="Malagnac F."/>
            <person name="Mello A."/>
            <person name="Molinier V."/>
            <person name="Miyauchi S."/>
            <person name="Poulain J."/>
            <person name="Riccioni C."/>
            <person name="Rubini A."/>
            <person name="Sitrit Y."/>
            <person name="Splivallo R."/>
            <person name="Traeger S."/>
            <person name="Wang M."/>
            <person name="Zifcakova L."/>
            <person name="Wipf D."/>
            <person name="Zambonelli A."/>
            <person name="Paolocci F."/>
            <person name="Nowrousian M."/>
            <person name="Ottonello S."/>
            <person name="Baldrian P."/>
            <person name="Spatafora J.W."/>
            <person name="Henrissat B."/>
            <person name="Nagy L.G."/>
            <person name="Aury J.M."/>
            <person name="Wincker P."/>
            <person name="Grigoriev I.V."/>
            <person name="Bonfante P."/>
            <person name="Martin F.M."/>
        </authorList>
    </citation>
    <scope>NUCLEOTIDE SEQUENCE [LARGE SCALE GENOMIC DNA]</scope>
    <source>
        <strain evidence="2 3">120613-1</strain>
    </source>
</reference>
<evidence type="ECO:0000313" key="2">
    <source>
        <dbReference type="EMBL" id="RPA98352.1"/>
    </source>
</evidence>
<dbReference type="Pfam" id="PF13358">
    <property type="entry name" value="DDE_3"/>
    <property type="match status" value="1"/>
</dbReference>
<protein>
    <recommendedName>
        <fullName evidence="1">Tc1-like transposase DDE domain-containing protein</fullName>
    </recommendedName>
</protein>
<evidence type="ECO:0000259" key="1">
    <source>
        <dbReference type="Pfam" id="PF13358"/>
    </source>
</evidence>
<dbReference type="EMBL" id="ML120396">
    <property type="protein sequence ID" value="RPA98352.1"/>
    <property type="molecule type" value="Genomic_DNA"/>
</dbReference>
<name>A0A3N4JJB3_9PEZI</name>
<dbReference type="InterPro" id="IPR036397">
    <property type="entry name" value="RNaseH_sf"/>
</dbReference>
<dbReference type="Proteomes" id="UP000276215">
    <property type="component" value="Unassembled WGS sequence"/>
</dbReference>
<evidence type="ECO:0000313" key="3">
    <source>
        <dbReference type="Proteomes" id="UP000276215"/>
    </source>
</evidence>
<organism evidence="2 3">
    <name type="scientific">Choiromyces venosus 120613-1</name>
    <dbReference type="NCBI Taxonomy" id="1336337"/>
    <lineage>
        <taxon>Eukaryota</taxon>
        <taxon>Fungi</taxon>
        <taxon>Dikarya</taxon>
        <taxon>Ascomycota</taxon>
        <taxon>Pezizomycotina</taxon>
        <taxon>Pezizomycetes</taxon>
        <taxon>Pezizales</taxon>
        <taxon>Tuberaceae</taxon>
        <taxon>Choiromyces</taxon>
    </lineage>
</organism>
<feature type="domain" description="Tc1-like transposase DDE" evidence="1">
    <location>
        <begin position="7"/>
        <end position="60"/>
    </location>
</feature>
<dbReference type="Gene3D" id="3.30.420.10">
    <property type="entry name" value="Ribonuclease H-like superfamily/Ribonuclease H"/>
    <property type="match status" value="1"/>
</dbReference>
<gene>
    <name evidence="2" type="ORF">L873DRAFT_1790343</name>
</gene>
<keyword evidence="3" id="KW-1185">Reference proteome</keyword>
<sequence length="115" mass="13148">MGISYLYLIEDNASSHQTARQVDNKERQSHGIITLDWPSKSPDLNSIKWIWEYKKDDISTWKFMGSERAAIEGAKHVLVETWAALPQAVINQECQSFHEKLQQLILCAGNNNFNG</sequence>
<dbReference type="AlphaFoldDB" id="A0A3N4JJB3"/>
<dbReference type="OrthoDB" id="9996331at2759"/>
<proteinExistence type="predicted"/>
<accession>A0A3N4JJB3</accession>